<reference evidence="1" key="1">
    <citation type="submission" date="2022-08" db="EMBL/GenBank/DDBJ databases">
        <authorList>
            <person name="Gutierrez-Valencia J."/>
        </authorList>
    </citation>
    <scope>NUCLEOTIDE SEQUENCE</scope>
</reference>
<evidence type="ECO:0000313" key="1">
    <source>
        <dbReference type="EMBL" id="CAI0625444.1"/>
    </source>
</evidence>
<organism evidence="1 2">
    <name type="scientific">Linum tenue</name>
    <dbReference type="NCBI Taxonomy" id="586396"/>
    <lineage>
        <taxon>Eukaryota</taxon>
        <taxon>Viridiplantae</taxon>
        <taxon>Streptophyta</taxon>
        <taxon>Embryophyta</taxon>
        <taxon>Tracheophyta</taxon>
        <taxon>Spermatophyta</taxon>
        <taxon>Magnoliopsida</taxon>
        <taxon>eudicotyledons</taxon>
        <taxon>Gunneridae</taxon>
        <taxon>Pentapetalae</taxon>
        <taxon>rosids</taxon>
        <taxon>fabids</taxon>
        <taxon>Malpighiales</taxon>
        <taxon>Linaceae</taxon>
        <taxon>Linum</taxon>
    </lineage>
</organism>
<proteinExistence type="predicted"/>
<dbReference type="Proteomes" id="UP001154282">
    <property type="component" value="Unassembled WGS sequence"/>
</dbReference>
<sequence>MGMWMLKIAYATAQLLGHTIPVPVKLSVAQSTKAIKLTDSMYNKIPFNVTIC</sequence>
<protein>
    <submittedName>
        <fullName evidence="1">Uncharacterized protein</fullName>
    </submittedName>
</protein>
<comment type="caution">
    <text evidence="1">The sequence shown here is derived from an EMBL/GenBank/DDBJ whole genome shotgun (WGS) entry which is preliminary data.</text>
</comment>
<keyword evidence="2" id="KW-1185">Reference proteome</keyword>
<gene>
    <name evidence="1" type="ORF">LITE_LOCUS50430</name>
</gene>
<name>A0AAV0RX58_9ROSI</name>
<evidence type="ECO:0000313" key="2">
    <source>
        <dbReference type="Proteomes" id="UP001154282"/>
    </source>
</evidence>
<dbReference type="EMBL" id="CAMGYJ010000011">
    <property type="protein sequence ID" value="CAI0625444.1"/>
    <property type="molecule type" value="Genomic_DNA"/>
</dbReference>
<accession>A0AAV0RX58</accession>
<dbReference type="AlphaFoldDB" id="A0AAV0RX58"/>